<proteinExistence type="predicted"/>
<gene>
    <name evidence="1" type="ORF">BBOU_3000</name>
</gene>
<sequence>MTGWLSPDISRCCIGGLAFAAGGWLRWCSRGDAWFGGRLKPANKPAIRKGALTCLV</sequence>
<dbReference type="AlphaFoldDB" id="A0A086ZQH5"/>
<keyword evidence="1" id="KW-0378">Hydrolase</keyword>
<evidence type="ECO:0000313" key="2">
    <source>
        <dbReference type="Proteomes" id="UP000029093"/>
    </source>
</evidence>
<dbReference type="GO" id="GO:0004039">
    <property type="term" value="F:allophanate hydrolase activity"/>
    <property type="evidence" value="ECO:0007669"/>
    <property type="project" value="UniProtKB-EC"/>
</dbReference>
<dbReference type="EMBL" id="JGYQ01000006">
    <property type="protein sequence ID" value="KFI48775.1"/>
    <property type="molecule type" value="Genomic_DNA"/>
</dbReference>
<accession>A0A086ZQH5</accession>
<dbReference type="GO" id="GO:0016740">
    <property type="term" value="F:transferase activity"/>
    <property type="evidence" value="ECO:0007669"/>
    <property type="project" value="UniProtKB-KW"/>
</dbReference>
<dbReference type="EC" id="3.5.1.54" evidence="1"/>
<name>A0A086ZQH5_9BIFI</name>
<keyword evidence="2" id="KW-1185">Reference proteome</keyword>
<protein>
    <submittedName>
        <fullName evidence="1">Putative amidotransferase</fullName>
        <ecNumber evidence="1">3.5.1.54</ecNumber>
    </submittedName>
</protein>
<dbReference type="Proteomes" id="UP000029093">
    <property type="component" value="Unassembled WGS sequence"/>
</dbReference>
<comment type="caution">
    <text evidence="1">The sequence shown here is derived from an EMBL/GenBank/DDBJ whole genome shotgun (WGS) entry which is preliminary data.</text>
</comment>
<organism evidence="1 2">
    <name type="scientific">Bifidobacterium boum</name>
    <dbReference type="NCBI Taxonomy" id="78343"/>
    <lineage>
        <taxon>Bacteria</taxon>
        <taxon>Bacillati</taxon>
        <taxon>Actinomycetota</taxon>
        <taxon>Actinomycetes</taxon>
        <taxon>Bifidobacteriales</taxon>
        <taxon>Bifidobacteriaceae</taxon>
        <taxon>Bifidobacterium</taxon>
    </lineage>
</organism>
<evidence type="ECO:0000313" key="1">
    <source>
        <dbReference type="EMBL" id="KFI48775.1"/>
    </source>
</evidence>
<keyword evidence="1" id="KW-0808">Transferase</keyword>
<reference evidence="1 2" key="1">
    <citation type="submission" date="2014-03" db="EMBL/GenBank/DDBJ databases">
        <title>Genomics of Bifidobacteria.</title>
        <authorList>
            <person name="Ventura M."/>
            <person name="Milani C."/>
            <person name="Lugli G.A."/>
        </authorList>
    </citation>
    <scope>NUCLEOTIDE SEQUENCE [LARGE SCALE GENOMIC DNA]</scope>
    <source>
        <strain evidence="1 2">LMG 10736</strain>
    </source>
</reference>